<name>A0A0H2RNG7_9AGAM</name>
<comment type="similarity">
    <text evidence="2">Belongs to the sirtuin family. Class I subfamily.</text>
</comment>
<feature type="compositionally biased region" description="Polar residues" evidence="7">
    <location>
        <begin position="310"/>
        <end position="324"/>
    </location>
</feature>
<dbReference type="STRING" id="27342.A0A0H2RNG7"/>
<evidence type="ECO:0000313" key="9">
    <source>
        <dbReference type="EMBL" id="KLO13157.1"/>
    </source>
</evidence>
<evidence type="ECO:0000256" key="7">
    <source>
        <dbReference type="SAM" id="MobiDB-lite"/>
    </source>
</evidence>
<feature type="region of interest" description="Disordered" evidence="7">
    <location>
        <begin position="1"/>
        <end position="43"/>
    </location>
</feature>
<dbReference type="GO" id="GO:0017136">
    <property type="term" value="F:histone deacetylase activity, NAD-dependent"/>
    <property type="evidence" value="ECO:0007669"/>
    <property type="project" value="TreeGrafter"/>
</dbReference>
<sequence>MTGRRSGHGSFSPSCSHSSSSRGRPPSPPSTTMISSLPLSSSSTDPTVRHALSNLSLAVAKSKKIVIVTGAGISCSCGVPYFRSSDGLYNLVKQQYPDIVLKGRDLFDASLFRDATSASVFYTFIAKLKQSIDSVEPSRTHHFIKTLDNKGKLLRSYTQNINGLEERVGLVGSSSSIKSKGKMKAKDVRNVEEYTAAFIQGVAPDCPDCASRSEARVARSARAIRIGTLHPAIVLYDEPHPLGDDIGSMESSDLSRIPDLLIIMGTSLKVHGLKKLVKEFSKAVHATGASPPSTEPSSSEEAKKPRKSKNPSMKGSSLNVKYHL</sequence>
<keyword evidence="10" id="KW-1185">Reference proteome</keyword>
<keyword evidence="4" id="KW-0520">NAD</keyword>
<dbReference type="SUPFAM" id="SSF52467">
    <property type="entry name" value="DHS-like NAD/FAD-binding domain"/>
    <property type="match status" value="1"/>
</dbReference>
<evidence type="ECO:0000256" key="3">
    <source>
        <dbReference type="ARBA" id="ARBA00022679"/>
    </source>
</evidence>
<evidence type="ECO:0000256" key="1">
    <source>
        <dbReference type="ARBA" id="ARBA00004173"/>
    </source>
</evidence>
<feature type="compositionally biased region" description="Low complexity" evidence="7">
    <location>
        <begin position="290"/>
        <end position="299"/>
    </location>
</feature>
<dbReference type="InterPro" id="IPR029035">
    <property type="entry name" value="DHS-like_NAD/FAD-binding_dom"/>
</dbReference>
<keyword evidence="5" id="KW-0496">Mitochondrion</keyword>
<dbReference type="GO" id="GO:0070403">
    <property type="term" value="F:NAD+ binding"/>
    <property type="evidence" value="ECO:0007669"/>
    <property type="project" value="InterPro"/>
</dbReference>
<feature type="compositionally biased region" description="Low complexity" evidence="7">
    <location>
        <begin position="8"/>
        <end position="43"/>
    </location>
</feature>
<dbReference type="AlphaFoldDB" id="A0A0H2RNG7"/>
<evidence type="ECO:0000259" key="8">
    <source>
        <dbReference type="PROSITE" id="PS50305"/>
    </source>
</evidence>
<dbReference type="GO" id="GO:0005634">
    <property type="term" value="C:nucleus"/>
    <property type="evidence" value="ECO:0007669"/>
    <property type="project" value="TreeGrafter"/>
</dbReference>
<comment type="subcellular location">
    <subcellularLocation>
        <location evidence="1">Mitochondrion</location>
    </subcellularLocation>
</comment>
<gene>
    <name evidence="9" type="ORF">SCHPADRAFT_921136</name>
</gene>
<dbReference type="GO" id="GO:0005739">
    <property type="term" value="C:mitochondrion"/>
    <property type="evidence" value="ECO:0007669"/>
    <property type="project" value="UniProtKB-SubCell"/>
</dbReference>
<evidence type="ECO:0000256" key="2">
    <source>
        <dbReference type="ARBA" id="ARBA00006924"/>
    </source>
</evidence>
<reference evidence="9 10" key="1">
    <citation type="submission" date="2015-04" db="EMBL/GenBank/DDBJ databases">
        <title>Complete genome sequence of Schizopora paradoxa KUC8140, a cosmopolitan wood degrader in East Asia.</title>
        <authorList>
            <consortium name="DOE Joint Genome Institute"/>
            <person name="Min B."/>
            <person name="Park H."/>
            <person name="Jang Y."/>
            <person name="Kim J.-J."/>
            <person name="Kim K.H."/>
            <person name="Pangilinan J."/>
            <person name="Lipzen A."/>
            <person name="Riley R."/>
            <person name="Grigoriev I.V."/>
            <person name="Spatafora J.W."/>
            <person name="Choi I.-G."/>
        </authorList>
    </citation>
    <scope>NUCLEOTIDE SEQUENCE [LARGE SCALE GENOMIC DNA]</scope>
    <source>
        <strain evidence="9 10">KUC8140</strain>
    </source>
</reference>
<evidence type="ECO:0000256" key="4">
    <source>
        <dbReference type="ARBA" id="ARBA00023027"/>
    </source>
</evidence>
<dbReference type="InterPro" id="IPR026590">
    <property type="entry name" value="Ssirtuin_cat_dom"/>
</dbReference>
<evidence type="ECO:0000256" key="6">
    <source>
        <dbReference type="PROSITE-ProRule" id="PRU00236"/>
    </source>
</evidence>
<feature type="region of interest" description="Disordered" evidence="7">
    <location>
        <begin position="285"/>
        <end position="324"/>
    </location>
</feature>
<dbReference type="Gene3D" id="3.40.50.1220">
    <property type="entry name" value="TPP-binding domain"/>
    <property type="match status" value="1"/>
</dbReference>
<dbReference type="PROSITE" id="PS50305">
    <property type="entry name" value="SIRTUIN"/>
    <property type="match status" value="1"/>
</dbReference>
<organism evidence="9 10">
    <name type="scientific">Schizopora paradoxa</name>
    <dbReference type="NCBI Taxonomy" id="27342"/>
    <lineage>
        <taxon>Eukaryota</taxon>
        <taxon>Fungi</taxon>
        <taxon>Dikarya</taxon>
        <taxon>Basidiomycota</taxon>
        <taxon>Agaricomycotina</taxon>
        <taxon>Agaricomycetes</taxon>
        <taxon>Hymenochaetales</taxon>
        <taxon>Schizoporaceae</taxon>
        <taxon>Schizopora</taxon>
    </lineage>
</organism>
<dbReference type="InterPro" id="IPR003000">
    <property type="entry name" value="Sirtuin"/>
</dbReference>
<dbReference type="Pfam" id="PF02146">
    <property type="entry name" value="SIR2"/>
    <property type="match status" value="1"/>
</dbReference>
<proteinExistence type="inferred from homology"/>
<dbReference type="Gene3D" id="3.30.1600.10">
    <property type="entry name" value="SIR2/SIRT2 'Small Domain"/>
    <property type="match status" value="1"/>
</dbReference>
<keyword evidence="3" id="KW-0808">Transferase</keyword>
<comment type="caution">
    <text evidence="6">Lacks conserved residue(s) required for the propagation of feature annotation.</text>
</comment>
<dbReference type="EMBL" id="KQ085964">
    <property type="protein sequence ID" value="KLO13157.1"/>
    <property type="molecule type" value="Genomic_DNA"/>
</dbReference>
<accession>A0A0H2RNG7</accession>
<dbReference type="InterPro" id="IPR026591">
    <property type="entry name" value="Sirtuin_cat_small_dom_sf"/>
</dbReference>
<protein>
    <submittedName>
        <fullName evidence="9">DHS-like NAD/FAD-binding domain-containing protein</fullName>
    </submittedName>
</protein>
<dbReference type="PANTHER" id="PTHR11085">
    <property type="entry name" value="NAD-DEPENDENT PROTEIN DEACYLASE SIRTUIN-5, MITOCHONDRIAL-RELATED"/>
    <property type="match status" value="1"/>
</dbReference>
<feature type="domain" description="Deacetylase sirtuin-type" evidence="8">
    <location>
        <begin position="45"/>
        <end position="324"/>
    </location>
</feature>
<dbReference type="OrthoDB" id="2919105at2759"/>
<evidence type="ECO:0000313" key="10">
    <source>
        <dbReference type="Proteomes" id="UP000053477"/>
    </source>
</evidence>
<dbReference type="Proteomes" id="UP000053477">
    <property type="component" value="Unassembled WGS sequence"/>
</dbReference>
<dbReference type="FunCoup" id="A0A0H2RNG7">
    <property type="interactions" value="59"/>
</dbReference>
<dbReference type="PANTHER" id="PTHR11085:SF8">
    <property type="entry name" value="NAD-DEPENDENT HISTONE DEACETYLASE HST3"/>
    <property type="match status" value="1"/>
</dbReference>
<dbReference type="InParanoid" id="A0A0H2RNG7"/>
<evidence type="ECO:0000256" key="5">
    <source>
        <dbReference type="ARBA" id="ARBA00023128"/>
    </source>
</evidence>
<dbReference type="InterPro" id="IPR050134">
    <property type="entry name" value="NAD-dep_sirtuin_deacylases"/>
</dbReference>